<dbReference type="Gene3D" id="3.30.450.20">
    <property type="entry name" value="PAS domain"/>
    <property type="match status" value="2"/>
</dbReference>
<dbReference type="GO" id="GO:0004673">
    <property type="term" value="F:protein histidine kinase activity"/>
    <property type="evidence" value="ECO:0007669"/>
    <property type="project" value="UniProtKB-EC"/>
</dbReference>
<evidence type="ECO:0000256" key="4">
    <source>
        <dbReference type="ARBA" id="ARBA00022679"/>
    </source>
</evidence>
<keyword evidence="5" id="KW-0547">Nucleotide-binding</keyword>
<evidence type="ECO:0000256" key="2">
    <source>
        <dbReference type="ARBA" id="ARBA00012438"/>
    </source>
</evidence>
<dbReference type="EMBL" id="FOYO01000001">
    <property type="protein sequence ID" value="SFR39643.1"/>
    <property type="molecule type" value="Genomic_DNA"/>
</dbReference>
<evidence type="ECO:0000256" key="8">
    <source>
        <dbReference type="SAM" id="Phobius"/>
    </source>
</evidence>
<keyword evidence="8" id="KW-1133">Transmembrane helix</keyword>
<feature type="transmembrane region" description="Helical" evidence="8">
    <location>
        <begin position="287"/>
        <end position="306"/>
    </location>
</feature>
<keyword evidence="3" id="KW-0597">Phosphoprotein</keyword>
<evidence type="ECO:0000256" key="3">
    <source>
        <dbReference type="ARBA" id="ARBA00022553"/>
    </source>
</evidence>
<dbReference type="EC" id="2.7.13.3" evidence="2"/>
<dbReference type="PANTHER" id="PTHR41523:SF8">
    <property type="entry name" value="ETHYLENE RESPONSE SENSOR PROTEIN"/>
    <property type="match status" value="1"/>
</dbReference>
<dbReference type="Proteomes" id="UP000199658">
    <property type="component" value="Unassembled WGS sequence"/>
</dbReference>
<protein>
    <recommendedName>
        <fullName evidence="2">histidine kinase</fullName>
        <ecNumber evidence="2">2.7.13.3</ecNumber>
    </recommendedName>
</protein>
<evidence type="ECO:0000256" key="6">
    <source>
        <dbReference type="ARBA" id="ARBA00022777"/>
    </source>
</evidence>
<evidence type="ECO:0000256" key="5">
    <source>
        <dbReference type="ARBA" id="ARBA00022741"/>
    </source>
</evidence>
<keyword evidence="8" id="KW-0812">Transmembrane</keyword>
<keyword evidence="8" id="KW-0472">Membrane</keyword>
<evidence type="ECO:0000313" key="11">
    <source>
        <dbReference type="Proteomes" id="UP000199658"/>
    </source>
</evidence>
<dbReference type="AlphaFoldDB" id="A0A1I6GBS0"/>
<dbReference type="STRING" id="670154.SAMN04488002_1209"/>
<dbReference type="PANTHER" id="PTHR41523">
    <property type="entry name" value="TWO-COMPONENT SYSTEM SENSOR PROTEIN"/>
    <property type="match status" value="1"/>
</dbReference>
<dbReference type="CDD" id="cd12914">
    <property type="entry name" value="PDC1_DGC_like"/>
    <property type="match status" value="1"/>
</dbReference>
<dbReference type="InterPro" id="IPR011495">
    <property type="entry name" value="Sig_transdc_His_kin_sub2_dim/P"/>
</dbReference>
<evidence type="ECO:0000313" key="10">
    <source>
        <dbReference type="EMBL" id="SFR39643.1"/>
    </source>
</evidence>
<evidence type="ECO:0000256" key="1">
    <source>
        <dbReference type="ARBA" id="ARBA00000085"/>
    </source>
</evidence>
<evidence type="ECO:0000259" key="9">
    <source>
        <dbReference type="Pfam" id="PF07568"/>
    </source>
</evidence>
<gene>
    <name evidence="10" type="ORF">SAMN04488002_1209</name>
</gene>
<feature type="transmembrane region" description="Helical" evidence="8">
    <location>
        <begin position="12"/>
        <end position="33"/>
    </location>
</feature>
<reference evidence="11" key="1">
    <citation type="submission" date="2016-10" db="EMBL/GenBank/DDBJ databases">
        <authorList>
            <person name="Varghese N."/>
            <person name="Submissions S."/>
        </authorList>
    </citation>
    <scope>NUCLEOTIDE SEQUENCE [LARGE SCALE GENOMIC DNA]</scope>
    <source>
        <strain evidence="11">DSM 26921</strain>
    </source>
</reference>
<evidence type="ECO:0000256" key="7">
    <source>
        <dbReference type="ARBA" id="ARBA00022840"/>
    </source>
</evidence>
<keyword evidence="11" id="KW-1185">Reference proteome</keyword>
<comment type="catalytic activity">
    <reaction evidence="1">
        <text>ATP + protein L-histidine = ADP + protein N-phospho-L-histidine.</text>
        <dbReference type="EC" id="2.7.13.3"/>
    </reaction>
</comment>
<keyword evidence="4" id="KW-0808">Transferase</keyword>
<keyword evidence="6 10" id="KW-0418">Kinase</keyword>
<accession>A0A1I6GBS0</accession>
<dbReference type="RefSeq" id="WP_090213763.1">
    <property type="nucleotide sequence ID" value="NZ_FOYO01000001.1"/>
</dbReference>
<keyword evidence="7" id="KW-0067">ATP-binding</keyword>
<feature type="domain" description="Signal transduction histidine kinase subgroup 2 dimerisation and phosphoacceptor" evidence="9">
    <location>
        <begin position="374"/>
        <end position="447"/>
    </location>
</feature>
<proteinExistence type="predicted"/>
<dbReference type="GO" id="GO:0005524">
    <property type="term" value="F:ATP binding"/>
    <property type="evidence" value="ECO:0007669"/>
    <property type="project" value="UniProtKB-KW"/>
</dbReference>
<dbReference type="Pfam" id="PF07568">
    <property type="entry name" value="HisKA_2"/>
    <property type="match status" value="1"/>
</dbReference>
<dbReference type="OrthoDB" id="9767435at2"/>
<organism evidence="10 11">
    <name type="scientific">Litoreibacter janthinus</name>
    <dbReference type="NCBI Taxonomy" id="670154"/>
    <lineage>
        <taxon>Bacteria</taxon>
        <taxon>Pseudomonadati</taxon>
        <taxon>Pseudomonadota</taxon>
        <taxon>Alphaproteobacteria</taxon>
        <taxon>Rhodobacterales</taxon>
        <taxon>Roseobacteraceae</taxon>
        <taxon>Litoreibacter</taxon>
    </lineage>
</organism>
<sequence>MTLRKFRDKVDTLAFRVVFFLSLALLPIGLIAVNQSRVVTQEAQNRLELSLIAWTDLAATQERELIQGAVGAAEALSAVLPAVRDDPEACFDLLSDYLRKTPRFSLIGFPDAKGQMTCSSAGRAFDFSSNPVFKRMLEEQEPFLIVRSNGRVSGESVIVVLHPYFKDDVFDGYVVISIPHTGVESDNVTDTNLAPLEIVTFNTEGEVLTSSLDLETVEDRLPHDRSLKALTGSGSIAFREFEDNDHKRIYTVTPILENRVYALSIWDGTSEIIEAATFYGPASLFPLLMWLASLVVAYMSLNGLVLSHIKRLRKQMGLFAKERRVPDDAQSSRPAMARELREMEDDFIYMAQSLLQDEASMEEAVREKNILLKEVHHRVKNNLQLISSIMNMHMRKAKSSETKSVLRRLQDRILGLSAVHRNLYQTDNLNHINAGNMLSDVVGQMISVGVAPGTDIKITRDIADITLYPDQAVPLALLTSEAVTNALKYVGTPTKGRPTIDITFAKIGEAEALLRVVNSKGAILLDTDEDGQTGLGSKLIRSFSIQLGAQITIEDAETEYAVNATFKIADFSHEALDY</sequence>
<dbReference type="Gene3D" id="3.30.565.10">
    <property type="entry name" value="Histidine kinase-like ATPase, C-terminal domain"/>
    <property type="match status" value="1"/>
</dbReference>
<name>A0A1I6GBS0_9RHOB</name>
<dbReference type="InterPro" id="IPR036890">
    <property type="entry name" value="HATPase_C_sf"/>
</dbReference>